<evidence type="ECO:0000313" key="2">
    <source>
        <dbReference type="EMBL" id="SMC19092.1"/>
    </source>
</evidence>
<keyword evidence="3" id="KW-1185">Reference proteome</keyword>
<name>A0A1W1X5A6_9CLOT</name>
<proteinExistence type="predicted"/>
<dbReference type="Pfam" id="PF10105">
    <property type="entry name" value="DUF2344"/>
    <property type="match status" value="1"/>
</dbReference>
<evidence type="ECO:0000313" key="3">
    <source>
        <dbReference type="Proteomes" id="UP000192468"/>
    </source>
</evidence>
<dbReference type="AlphaFoldDB" id="A0A1W1X5A6"/>
<feature type="domain" description="DUF2344" evidence="1">
    <location>
        <begin position="1"/>
        <end position="188"/>
    </location>
</feature>
<dbReference type="Proteomes" id="UP000192468">
    <property type="component" value="Unassembled WGS sequence"/>
</dbReference>
<dbReference type="EMBL" id="FWXH01000002">
    <property type="protein sequence ID" value="SMC19092.1"/>
    <property type="molecule type" value="Genomic_DNA"/>
</dbReference>
<organism evidence="2 3">
    <name type="scientific">Clostridium acidisoli DSM 12555</name>
    <dbReference type="NCBI Taxonomy" id="1121291"/>
    <lineage>
        <taxon>Bacteria</taxon>
        <taxon>Bacillati</taxon>
        <taxon>Bacillota</taxon>
        <taxon>Clostridia</taxon>
        <taxon>Eubacteriales</taxon>
        <taxon>Clostridiaceae</taxon>
        <taxon>Clostridium</taxon>
    </lineage>
</organism>
<protein>
    <submittedName>
        <fullName evidence="2">Radical SAM-linked protein</fullName>
    </submittedName>
</protein>
<gene>
    <name evidence="2" type="ORF">SAMN02745134_00745</name>
</gene>
<dbReference type="InterPro" id="IPR018768">
    <property type="entry name" value="DUF2344"/>
</dbReference>
<dbReference type="STRING" id="1121291.SAMN02745134_00745"/>
<dbReference type="NCBIfam" id="TIGR03936">
    <property type="entry name" value="sam_1_link_chp"/>
    <property type="match status" value="1"/>
</dbReference>
<reference evidence="2 3" key="1">
    <citation type="submission" date="2017-04" db="EMBL/GenBank/DDBJ databases">
        <authorList>
            <person name="Afonso C.L."/>
            <person name="Miller P.J."/>
            <person name="Scott M.A."/>
            <person name="Spackman E."/>
            <person name="Goraichik I."/>
            <person name="Dimitrov K.M."/>
            <person name="Suarez D.L."/>
            <person name="Swayne D.E."/>
        </authorList>
    </citation>
    <scope>NUCLEOTIDE SEQUENCE [LARGE SCALE GENOMIC DNA]</scope>
    <source>
        <strain evidence="2 3">DSM 12555</strain>
    </source>
</reference>
<accession>A0A1W1X5A6</accession>
<evidence type="ECO:0000259" key="1">
    <source>
        <dbReference type="Pfam" id="PF10105"/>
    </source>
</evidence>
<sequence length="235" mass="27117">MKFKKGSDIKFVAHLDIMRAVQRTFKRAQLPVDYSNGFNPHMKLSIAQPLSVGMYSDSEYLDIDFKEEVDSKDIIDRFNSSSTKNLEILEVVAIKEPYDKDGKKIPQSMAATDMASYEIKIKYESTDDLELQVLNLLKENEWNIVKKTKNGEKEVNIKPMIKDFKFEVQDKLLFIEVLVSCGSRENLSAELLSKYIKLHTSNVDEVAFTDIKRKEIYGMVGNKMLPLCEYFKIFA</sequence>